<feature type="compositionally biased region" description="Basic and acidic residues" evidence="1">
    <location>
        <begin position="388"/>
        <end position="398"/>
    </location>
</feature>
<reference evidence="2" key="1">
    <citation type="submission" date="2022-07" db="EMBL/GenBank/DDBJ databases">
        <title>Genome analysis of Parmales, a sister group of diatoms, reveals the evolutionary specialization of diatoms from phago-mixotrophs to photoautotrophs.</title>
        <authorList>
            <person name="Ban H."/>
            <person name="Sato S."/>
            <person name="Yoshikawa S."/>
            <person name="Kazumasa Y."/>
            <person name="Nakamura Y."/>
            <person name="Ichinomiya M."/>
            <person name="Saitoh K."/>
            <person name="Sato N."/>
            <person name="Blanc-Mathieu R."/>
            <person name="Endo H."/>
            <person name="Kuwata A."/>
            <person name="Ogata H."/>
        </authorList>
    </citation>
    <scope>NUCLEOTIDE SEQUENCE</scope>
</reference>
<evidence type="ECO:0000256" key="1">
    <source>
        <dbReference type="SAM" id="MobiDB-lite"/>
    </source>
</evidence>
<gene>
    <name evidence="2" type="ORF">TrRE_jg1196</name>
</gene>
<feature type="region of interest" description="Disordered" evidence="1">
    <location>
        <begin position="360"/>
        <end position="398"/>
    </location>
</feature>
<keyword evidence="3" id="KW-1185">Reference proteome</keyword>
<organism evidence="2 3">
    <name type="scientific">Triparma retinervis</name>
    <dbReference type="NCBI Taxonomy" id="2557542"/>
    <lineage>
        <taxon>Eukaryota</taxon>
        <taxon>Sar</taxon>
        <taxon>Stramenopiles</taxon>
        <taxon>Ochrophyta</taxon>
        <taxon>Bolidophyceae</taxon>
        <taxon>Parmales</taxon>
        <taxon>Triparmaceae</taxon>
        <taxon>Triparma</taxon>
    </lineage>
</organism>
<accession>A0A9W6ZFK8</accession>
<evidence type="ECO:0000313" key="3">
    <source>
        <dbReference type="Proteomes" id="UP001165082"/>
    </source>
</evidence>
<sequence>MASISKSDFMVEFNELNLGCKSAARTLYRTVQALTDSQGLPFVTLSDEYAGMTTADKNLFIKEYWLSSKPAGSTPSFQPPITKRTTKYKKVVDLTSPEDFLTLKESFKAHLVSNGLGDKQKDFLAGAPEDKPTVLPQEESQWFISTCLMLAIPNGHELANFVSLEYHSSYIMYQLYQRFDSSVVRNRLKAGLLADLNRVTAETVKAPEMLMATIAKMENVYRKMQLMGDPRSNDEKLDYLNMILSNCQDAMVRMHSQNLDGKCYNDIVTSLSQVFGVAGNPNLQSFSGAKPGRIRGVGHQSPGGPGRIEPGTVFRANKYGRLALDMDNFKGMSQSEQTEYHGYMEDLTADLAPALAAAQSKYQKFGSPKKRQADSGNPHGGSKKKKKFSEGEKSKEDA</sequence>
<proteinExistence type="predicted"/>
<evidence type="ECO:0000313" key="2">
    <source>
        <dbReference type="EMBL" id="GMH49614.1"/>
    </source>
</evidence>
<protein>
    <submittedName>
        <fullName evidence="2">Uncharacterized protein</fullName>
    </submittedName>
</protein>
<dbReference type="AlphaFoldDB" id="A0A9W6ZFK8"/>
<dbReference type="Proteomes" id="UP001165082">
    <property type="component" value="Unassembled WGS sequence"/>
</dbReference>
<dbReference type="EMBL" id="BRXZ01001915">
    <property type="protein sequence ID" value="GMH49614.1"/>
    <property type="molecule type" value="Genomic_DNA"/>
</dbReference>
<comment type="caution">
    <text evidence="2">The sequence shown here is derived from an EMBL/GenBank/DDBJ whole genome shotgun (WGS) entry which is preliminary data.</text>
</comment>
<name>A0A9W6ZFK8_9STRA</name>